<dbReference type="InterPro" id="IPR019473">
    <property type="entry name" value="TFIID_su8_C"/>
</dbReference>
<dbReference type="GO" id="GO:0006367">
    <property type="term" value="P:transcription initiation at RNA polymerase II promoter"/>
    <property type="evidence" value="ECO:0007669"/>
    <property type="project" value="TreeGrafter"/>
</dbReference>
<feature type="compositionally biased region" description="Pro residues" evidence="7">
    <location>
        <begin position="155"/>
        <end position="164"/>
    </location>
</feature>
<evidence type="ECO:0000256" key="4">
    <source>
        <dbReference type="ARBA" id="ARBA00023015"/>
    </source>
</evidence>
<sequence length="291" mass="32598">MSYQAYSPLDPSRHYPSHYVQPPASQYQPVQHLKETSVPHRLPPPPPDLSSVTPQVASQTVQRLISSQLRDVGFDSVQPLAMRRLETEVAAFVELLYERAHEYANLANRAGPIATDLLLASEGCGMQTKDLHKLGARSSKKRKREPLRCLETIVLPPPSRPPSPELLHSDDEDTQPVVPVTLRALPTYLPALPPKHTYLRTPVRIHIYICVYILPFGNSELFDNDQVSPPKKAAIPSLEKKLKTAGLVQESLKNLLLATEDNLGHEDGELLGHIVNWEASTHPRKRWRVDA</sequence>
<dbReference type="Gene3D" id="1.10.20.10">
    <property type="entry name" value="Histone, subunit A"/>
    <property type="match status" value="1"/>
</dbReference>
<reference evidence="11" key="2">
    <citation type="submission" date="2015-01" db="EMBL/GenBank/DDBJ databases">
        <title>Evolutionary Origins and Diversification of the Mycorrhizal Mutualists.</title>
        <authorList>
            <consortium name="DOE Joint Genome Institute"/>
            <consortium name="Mycorrhizal Genomics Consortium"/>
            <person name="Kohler A."/>
            <person name="Kuo A."/>
            <person name="Nagy L.G."/>
            <person name="Floudas D."/>
            <person name="Copeland A."/>
            <person name="Barry K.W."/>
            <person name="Cichocki N."/>
            <person name="Veneault-Fourrey C."/>
            <person name="LaButti K."/>
            <person name="Lindquist E.A."/>
            <person name="Lipzen A."/>
            <person name="Lundell T."/>
            <person name="Morin E."/>
            <person name="Murat C."/>
            <person name="Riley R."/>
            <person name="Ohm R."/>
            <person name="Sun H."/>
            <person name="Tunlid A."/>
            <person name="Henrissat B."/>
            <person name="Grigoriev I.V."/>
            <person name="Hibbett D.S."/>
            <person name="Martin F."/>
        </authorList>
    </citation>
    <scope>NUCLEOTIDE SEQUENCE [LARGE SCALE GENOMIC DNA]</scope>
    <source>
        <strain evidence="11">F 1598</strain>
    </source>
</reference>
<feature type="region of interest" description="Disordered" evidence="7">
    <location>
        <begin position="153"/>
        <end position="173"/>
    </location>
</feature>
<dbReference type="CDD" id="cd00076">
    <property type="entry name" value="HFD_SF"/>
    <property type="match status" value="1"/>
</dbReference>
<evidence type="ECO:0000256" key="5">
    <source>
        <dbReference type="ARBA" id="ARBA00023163"/>
    </source>
</evidence>
<feature type="domain" description="Transcription factor TFIID subunit 8 C-terminal" evidence="9">
    <location>
        <begin position="185"/>
        <end position="204"/>
    </location>
</feature>
<keyword evidence="4" id="KW-0805">Transcription regulation</keyword>
<protein>
    <recommendedName>
        <fullName evidence="3">Transcription initiation factor TFIID subunit 8</fullName>
    </recommendedName>
</protein>
<dbReference type="AlphaFoldDB" id="A0A0C3C2K1"/>
<dbReference type="InterPro" id="IPR006565">
    <property type="entry name" value="BTP"/>
</dbReference>
<comment type="subcellular location">
    <subcellularLocation>
        <location evidence="1">Nucleus</location>
    </subcellularLocation>
</comment>
<dbReference type="Pfam" id="PF10406">
    <property type="entry name" value="TAF8_C"/>
    <property type="match status" value="1"/>
</dbReference>
<evidence type="ECO:0000313" key="11">
    <source>
        <dbReference type="Proteomes" id="UP000054166"/>
    </source>
</evidence>
<evidence type="ECO:0000313" key="10">
    <source>
        <dbReference type="EMBL" id="KIM83792.1"/>
    </source>
</evidence>
<dbReference type="GO" id="GO:0005669">
    <property type="term" value="C:transcription factor TFIID complex"/>
    <property type="evidence" value="ECO:0007669"/>
    <property type="project" value="InterPro"/>
</dbReference>
<accession>A0A0C3C2K1</accession>
<evidence type="ECO:0000256" key="2">
    <source>
        <dbReference type="ARBA" id="ARBA00008767"/>
    </source>
</evidence>
<dbReference type="PANTHER" id="PTHR46469:SF1">
    <property type="entry name" value="TRANSCRIPTION INITIATION FACTOR TFIID SUBUNIT 8"/>
    <property type="match status" value="1"/>
</dbReference>
<dbReference type="HOGENOM" id="CLU_083387_0_0_1"/>
<proteinExistence type="inferred from homology"/>
<dbReference type="EMBL" id="KN832989">
    <property type="protein sequence ID" value="KIM83792.1"/>
    <property type="molecule type" value="Genomic_DNA"/>
</dbReference>
<evidence type="ECO:0000256" key="1">
    <source>
        <dbReference type="ARBA" id="ARBA00004123"/>
    </source>
</evidence>
<name>A0A0C3C2K1_PILCF</name>
<organism evidence="10 11">
    <name type="scientific">Piloderma croceum (strain F 1598)</name>
    <dbReference type="NCBI Taxonomy" id="765440"/>
    <lineage>
        <taxon>Eukaryota</taxon>
        <taxon>Fungi</taxon>
        <taxon>Dikarya</taxon>
        <taxon>Basidiomycota</taxon>
        <taxon>Agaricomycotina</taxon>
        <taxon>Agaricomycetes</taxon>
        <taxon>Agaricomycetidae</taxon>
        <taxon>Atheliales</taxon>
        <taxon>Atheliaceae</taxon>
        <taxon>Piloderma</taxon>
    </lineage>
</organism>
<dbReference type="InParanoid" id="A0A0C3C2K1"/>
<dbReference type="GO" id="GO:0046982">
    <property type="term" value="F:protein heterodimerization activity"/>
    <property type="evidence" value="ECO:0007669"/>
    <property type="project" value="InterPro"/>
</dbReference>
<keyword evidence="11" id="KW-1185">Reference proteome</keyword>
<feature type="region of interest" description="Disordered" evidence="7">
    <location>
        <begin position="1"/>
        <end position="28"/>
    </location>
</feature>
<comment type="similarity">
    <text evidence="2">Belongs to the TAF8 family.</text>
</comment>
<evidence type="ECO:0000259" key="9">
    <source>
        <dbReference type="Pfam" id="PF10406"/>
    </source>
</evidence>
<dbReference type="OrthoDB" id="2193813at2759"/>
<feature type="domain" description="Bromodomain associated" evidence="8">
    <location>
        <begin position="56"/>
        <end position="120"/>
    </location>
</feature>
<keyword evidence="5" id="KW-0804">Transcription</keyword>
<dbReference type="STRING" id="765440.A0A0C3C2K1"/>
<evidence type="ECO:0000259" key="8">
    <source>
        <dbReference type="Pfam" id="PF07524"/>
    </source>
</evidence>
<keyword evidence="6" id="KW-0539">Nucleus</keyword>
<evidence type="ECO:0000256" key="3">
    <source>
        <dbReference type="ARBA" id="ARBA00017307"/>
    </source>
</evidence>
<evidence type="ECO:0000256" key="7">
    <source>
        <dbReference type="SAM" id="MobiDB-lite"/>
    </source>
</evidence>
<dbReference type="Proteomes" id="UP000054166">
    <property type="component" value="Unassembled WGS sequence"/>
</dbReference>
<dbReference type="InterPro" id="IPR037818">
    <property type="entry name" value="TAF8"/>
</dbReference>
<dbReference type="InterPro" id="IPR009072">
    <property type="entry name" value="Histone-fold"/>
</dbReference>
<feature type="region of interest" description="Disordered" evidence="7">
    <location>
        <begin position="34"/>
        <end position="53"/>
    </location>
</feature>
<reference evidence="10 11" key="1">
    <citation type="submission" date="2014-04" db="EMBL/GenBank/DDBJ databases">
        <authorList>
            <consortium name="DOE Joint Genome Institute"/>
            <person name="Kuo A."/>
            <person name="Tarkka M."/>
            <person name="Buscot F."/>
            <person name="Kohler A."/>
            <person name="Nagy L.G."/>
            <person name="Floudas D."/>
            <person name="Copeland A."/>
            <person name="Barry K.W."/>
            <person name="Cichocki N."/>
            <person name="Veneault-Fourrey C."/>
            <person name="LaButti K."/>
            <person name="Lindquist E.A."/>
            <person name="Lipzen A."/>
            <person name="Lundell T."/>
            <person name="Morin E."/>
            <person name="Murat C."/>
            <person name="Sun H."/>
            <person name="Tunlid A."/>
            <person name="Henrissat B."/>
            <person name="Grigoriev I.V."/>
            <person name="Hibbett D.S."/>
            <person name="Martin F."/>
            <person name="Nordberg H.P."/>
            <person name="Cantor M.N."/>
            <person name="Hua S.X."/>
        </authorList>
    </citation>
    <scope>NUCLEOTIDE SEQUENCE [LARGE SCALE GENOMIC DNA]</scope>
    <source>
        <strain evidence="10 11">F 1598</strain>
    </source>
</reference>
<dbReference type="Pfam" id="PF07524">
    <property type="entry name" value="Bromo_TP"/>
    <property type="match status" value="1"/>
</dbReference>
<dbReference type="PANTHER" id="PTHR46469">
    <property type="entry name" value="TRANSCRIPTION INITIATION FACTOR TFIID SUBUNIT 8"/>
    <property type="match status" value="1"/>
</dbReference>
<gene>
    <name evidence="10" type="ORF">PILCRDRAFT_414004</name>
</gene>
<evidence type="ECO:0000256" key="6">
    <source>
        <dbReference type="ARBA" id="ARBA00023242"/>
    </source>
</evidence>